<sequence>MLSRSAAGAAVAGLASALQNRLCEPLLFLRLSPASNNVLSRANGANPRSASSQTRSATSYPSDSRRSHARAPLLTQHTPRSSAALAQSHTAHTGAHFSYLTPLPAEFPYDILVSSPSGADSQIDEEDRSRMRMVQMEEHTKQWEIEHEHCARFPLPLPLHPARQNKRTALRLLPLARQASPPQPCLSSTSEIHAISFSPTLVSPPLGTPSPRVQTYPRLTLGEVLSGRGIAAHFSSSHNGGGDDEVEPVGVALLRKQAQAALARTQAAKGGDSSGSAKAEPELKETLARLDALAQRKRKAEKSHADIDIMPWHRYMPTTRSENG</sequence>
<name>A0A8T8SHV5_9BASI</name>
<dbReference type="AlphaFoldDB" id="A0A8T8SHV5"/>
<dbReference type="EMBL" id="LWDD02002611">
    <property type="protein sequence ID" value="KAE8240522.1"/>
    <property type="molecule type" value="Genomic_DNA"/>
</dbReference>
<reference evidence="2" key="2">
    <citation type="journal article" date="2019" name="IMA Fungus">
        <title>Genome sequencing and comparison of five Tilletia species to identify candidate genes for the detection of regulated species infecting wheat.</title>
        <authorList>
            <person name="Nguyen H.D.T."/>
            <person name="Sultana T."/>
            <person name="Kesanakurti P."/>
            <person name="Hambleton S."/>
        </authorList>
    </citation>
    <scope>NUCLEOTIDE SEQUENCE</scope>
    <source>
        <strain evidence="2">DAOMC 238032</strain>
    </source>
</reference>
<reference evidence="2" key="1">
    <citation type="submission" date="2016-04" db="EMBL/GenBank/DDBJ databases">
        <authorList>
            <person name="Nguyen H.D."/>
            <person name="Kesanakurti P."/>
            <person name="Cullis J."/>
            <person name="Levesque C.A."/>
            <person name="Hambleton S."/>
        </authorList>
    </citation>
    <scope>NUCLEOTIDE SEQUENCE</scope>
    <source>
        <strain evidence="2">DAOMC 238032</strain>
    </source>
</reference>
<feature type="compositionally biased region" description="Low complexity" evidence="1">
    <location>
        <begin position="48"/>
        <end position="59"/>
    </location>
</feature>
<comment type="caution">
    <text evidence="2">The sequence shown here is derived from an EMBL/GenBank/DDBJ whole genome shotgun (WGS) entry which is preliminary data.</text>
</comment>
<organism evidence="2 3">
    <name type="scientific">Tilletia caries</name>
    <name type="common">wheat bunt fungus</name>
    <dbReference type="NCBI Taxonomy" id="13290"/>
    <lineage>
        <taxon>Eukaryota</taxon>
        <taxon>Fungi</taxon>
        <taxon>Dikarya</taxon>
        <taxon>Basidiomycota</taxon>
        <taxon>Ustilaginomycotina</taxon>
        <taxon>Exobasidiomycetes</taxon>
        <taxon>Tilletiales</taxon>
        <taxon>Tilletiaceae</taxon>
        <taxon>Tilletia</taxon>
    </lineage>
</organism>
<feature type="region of interest" description="Disordered" evidence="1">
    <location>
        <begin position="40"/>
        <end position="68"/>
    </location>
</feature>
<accession>A0A8T8SHV5</accession>
<evidence type="ECO:0000256" key="1">
    <source>
        <dbReference type="SAM" id="MobiDB-lite"/>
    </source>
</evidence>
<proteinExistence type="predicted"/>
<feature type="region of interest" description="Disordered" evidence="1">
    <location>
        <begin position="264"/>
        <end position="283"/>
    </location>
</feature>
<dbReference type="Proteomes" id="UP000077671">
    <property type="component" value="Unassembled WGS sequence"/>
</dbReference>
<gene>
    <name evidence="2" type="ORF">A4X03_0g8499</name>
</gene>
<evidence type="ECO:0000313" key="2">
    <source>
        <dbReference type="EMBL" id="KAE8240522.1"/>
    </source>
</evidence>
<protein>
    <submittedName>
        <fullName evidence="2">Uncharacterized protein</fullName>
    </submittedName>
</protein>
<evidence type="ECO:0000313" key="3">
    <source>
        <dbReference type="Proteomes" id="UP000077671"/>
    </source>
</evidence>